<keyword evidence="9" id="KW-1185">Reference proteome</keyword>
<evidence type="ECO:0000256" key="5">
    <source>
        <dbReference type="ARBA" id="ARBA00022777"/>
    </source>
</evidence>
<gene>
    <name evidence="8" type="ORF">KHQ06_24165</name>
</gene>
<evidence type="ECO:0000313" key="9">
    <source>
        <dbReference type="Proteomes" id="UP000683310"/>
    </source>
</evidence>
<keyword evidence="4" id="KW-0808">Transferase</keyword>
<keyword evidence="3" id="KW-0597">Phosphoprotein</keyword>
<dbReference type="InterPro" id="IPR050428">
    <property type="entry name" value="TCS_sensor_his_kinase"/>
</dbReference>
<feature type="domain" description="Histidine kinase/HSP90-like ATPase" evidence="7">
    <location>
        <begin position="193"/>
        <end position="306"/>
    </location>
</feature>
<dbReference type="Gene3D" id="3.30.565.10">
    <property type="entry name" value="Histidine kinase-like ATPase, C-terminal domain"/>
    <property type="match status" value="1"/>
</dbReference>
<keyword evidence="5 8" id="KW-0418">Kinase</keyword>
<evidence type="ECO:0000256" key="2">
    <source>
        <dbReference type="ARBA" id="ARBA00012438"/>
    </source>
</evidence>
<comment type="catalytic activity">
    <reaction evidence="1">
        <text>ATP + protein L-histidine = ADP + protein N-phospho-L-histidine.</text>
        <dbReference type="EC" id="2.7.13.3"/>
    </reaction>
</comment>
<dbReference type="Pfam" id="PF02518">
    <property type="entry name" value="HATPase_c"/>
    <property type="match status" value="1"/>
</dbReference>
<dbReference type="PANTHER" id="PTHR45436">
    <property type="entry name" value="SENSOR HISTIDINE KINASE YKOH"/>
    <property type="match status" value="1"/>
</dbReference>
<evidence type="ECO:0000256" key="4">
    <source>
        <dbReference type="ARBA" id="ARBA00022679"/>
    </source>
</evidence>
<proteinExistence type="predicted"/>
<dbReference type="Gene3D" id="6.10.340.10">
    <property type="match status" value="1"/>
</dbReference>
<dbReference type="SUPFAM" id="SSF55874">
    <property type="entry name" value="ATPase domain of HSP90 chaperone/DNA topoisomerase II/histidine kinase"/>
    <property type="match status" value="1"/>
</dbReference>
<evidence type="ECO:0000256" key="1">
    <source>
        <dbReference type="ARBA" id="ARBA00000085"/>
    </source>
</evidence>
<dbReference type="EC" id="2.7.13.3" evidence="2"/>
<dbReference type="PANTHER" id="PTHR45436:SF5">
    <property type="entry name" value="SENSOR HISTIDINE KINASE TRCS"/>
    <property type="match status" value="1"/>
</dbReference>
<dbReference type="InterPro" id="IPR003594">
    <property type="entry name" value="HATPase_dom"/>
</dbReference>
<dbReference type="EMBL" id="CP074371">
    <property type="protein sequence ID" value="QVI19461.1"/>
    <property type="molecule type" value="Genomic_DNA"/>
</dbReference>
<dbReference type="InterPro" id="IPR036890">
    <property type="entry name" value="HATPase_C_sf"/>
</dbReference>
<evidence type="ECO:0000256" key="3">
    <source>
        <dbReference type="ARBA" id="ARBA00022553"/>
    </source>
</evidence>
<feature type="region of interest" description="Disordered" evidence="6">
    <location>
        <begin position="312"/>
        <end position="361"/>
    </location>
</feature>
<feature type="compositionally biased region" description="Low complexity" evidence="6">
    <location>
        <begin position="350"/>
        <end position="361"/>
    </location>
</feature>
<dbReference type="SMART" id="SM00387">
    <property type="entry name" value="HATPase_c"/>
    <property type="match status" value="1"/>
</dbReference>
<evidence type="ECO:0000256" key="6">
    <source>
        <dbReference type="SAM" id="MobiDB-lite"/>
    </source>
</evidence>
<dbReference type="GO" id="GO:0016301">
    <property type="term" value="F:kinase activity"/>
    <property type="evidence" value="ECO:0007669"/>
    <property type="project" value="UniProtKB-KW"/>
</dbReference>
<organism evidence="8 9">
    <name type="scientific">Nocardia tengchongensis</name>
    <dbReference type="NCBI Taxonomy" id="2055889"/>
    <lineage>
        <taxon>Bacteria</taxon>
        <taxon>Bacillati</taxon>
        <taxon>Actinomycetota</taxon>
        <taxon>Actinomycetes</taxon>
        <taxon>Mycobacteriales</taxon>
        <taxon>Nocardiaceae</taxon>
        <taxon>Nocardia</taxon>
    </lineage>
</organism>
<evidence type="ECO:0000313" key="8">
    <source>
        <dbReference type="EMBL" id="QVI19461.1"/>
    </source>
</evidence>
<evidence type="ECO:0000259" key="7">
    <source>
        <dbReference type="SMART" id="SM00387"/>
    </source>
</evidence>
<protein>
    <recommendedName>
        <fullName evidence="2">histidine kinase</fullName>
        <ecNumber evidence="2">2.7.13.3</ecNumber>
    </recommendedName>
</protein>
<name>A0ABX8CHM5_9NOCA</name>
<reference evidence="8 9" key="1">
    <citation type="submission" date="2021-04" db="EMBL/GenBank/DDBJ databases">
        <title>Nocardia tengchongensis.</title>
        <authorList>
            <person name="Zhuang k."/>
            <person name="Ran Y."/>
            <person name="Li W."/>
        </authorList>
    </citation>
    <scope>NUCLEOTIDE SEQUENCE [LARGE SCALE GENOMIC DNA]</scope>
    <source>
        <strain evidence="8 9">CFH S0057</strain>
    </source>
</reference>
<accession>A0ABX8CHM5</accession>
<dbReference type="Proteomes" id="UP000683310">
    <property type="component" value="Chromosome"/>
</dbReference>
<sequence length="361" mass="39149">MTAFLSSLWLANRLTRRLQRLRAETLALAEEKLPDTIQRLSRGLPGDIDNGAGSLDFGRDEVGEVAEAFNQAYTAAVSAAVTESRTRDGVRAVFMNIAHRSQLITHRQLEILDEAEGRQENPTLLDIFFKLDHLATRERRNAENLVVLAGGQPSRQWRRPVPLLDLVRSAVGESLDYTRVRTTRMPAVSIAGRAVADLIHLVAELVDNATHFSPSPSPVEVTGKFVGKGIVVELNDQGGGMTATDLQRANEMLRNPPDFGVAASTSELRIGLFVVAKLSARHDISVRLTESDHGGVRAIVLIPRTLIAALTPGPPPSNDLEPAQPVGPTEHARTLLPGLQERNPASSPLQTSTEESTGTTQ</sequence>